<accession>A0A345PG29</accession>
<sequence length="97" mass="11426">MFFDLIVDNNGTKNIFWIFYFMNLILAAIAFKLGFARKLTLLKNIFVYAMLFVGTYIITIFSILRMPMTESLIIIIIVLAIYRTRLHLQRKDKKNNA</sequence>
<keyword evidence="3" id="KW-1185">Reference proteome</keyword>
<protein>
    <recommendedName>
        <fullName evidence="4">YlaH-like protein</fullName>
    </recommendedName>
</protein>
<feature type="transmembrane region" description="Helical" evidence="1">
    <location>
        <begin position="15"/>
        <end position="33"/>
    </location>
</feature>
<evidence type="ECO:0008006" key="4">
    <source>
        <dbReference type="Google" id="ProtNLM"/>
    </source>
</evidence>
<organism evidence="2 3">
    <name type="scientific">Oceanobacillus zhaokaii</name>
    <dbReference type="NCBI Taxonomy" id="2052660"/>
    <lineage>
        <taxon>Bacteria</taxon>
        <taxon>Bacillati</taxon>
        <taxon>Bacillota</taxon>
        <taxon>Bacilli</taxon>
        <taxon>Bacillales</taxon>
        <taxon>Bacillaceae</taxon>
        <taxon>Oceanobacillus</taxon>
    </lineage>
</organism>
<reference evidence="3" key="1">
    <citation type="submission" date="2017-11" db="EMBL/GenBank/DDBJ databases">
        <authorList>
            <person name="Zhu W."/>
        </authorList>
    </citation>
    <scope>NUCLEOTIDE SEQUENCE [LARGE SCALE GENOMIC DNA]</scope>
    <source>
        <strain evidence="3">160</strain>
    </source>
</reference>
<evidence type="ECO:0000256" key="1">
    <source>
        <dbReference type="SAM" id="Phobius"/>
    </source>
</evidence>
<dbReference type="Proteomes" id="UP000253908">
    <property type="component" value="Chromosome"/>
</dbReference>
<dbReference type="OrthoDB" id="2680377at2"/>
<evidence type="ECO:0000313" key="2">
    <source>
        <dbReference type="EMBL" id="AXI08959.1"/>
    </source>
</evidence>
<keyword evidence="1" id="KW-0472">Membrane</keyword>
<dbReference type="RefSeq" id="WP_114916253.1">
    <property type="nucleotide sequence ID" value="NZ_CP024848.1"/>
</dbReference>
<name>A0A345PG29_9BACI</name>
<dbReference type="KEGG" id="ocn:CUC15_08530"/>
<keyword evidence="1" id="KW-1133">Transmembrane helix</keyword>
<dbReference type="AlphaFoldDB" id="A0A345PG29"/>
<keyword evidence="1" id="KW-0812">Transmembrane</keyword>
<gene>
    <name evidence="2" type="ORF">CUC15_08530</name>
</gene>
<feature type="transmembrane region" description="Helical" evidence="1">
    <location>
        <begin position="71"/>
        <end position="88"/>
    </location>
</feature>
<evidence type="ECO:0000313" key="3">
    <source>
        <dbReference type="Proteomes" id="UP000253908"/>
    </source>
</evidence>
<proteinExistence type="predicted"/>
<feature type="transmembrane region" description="Helical" evidence="1">
    <location>
        <begin position="45"/>
        <end position="65"/>
    </location>
</feature>
<dbReference type="InterPro" id="IPR025620">
    <property type="entry name" value="YlaH"/>
</dbReference>
<dbReference type="Pfam" id="PF14036">
    <property type="entry name" value="YlaH"/>
    <property type="match status" value="1"/>
</dbReference>
<dbReference type="EMBL" id="CP024848">
    <property type="protein sequence ID" value="AXI08959.1"/>
    <property type="molecule type" value="Genomic_DNA"/>
</dbReference>